<name>A0A512H6K2_9PROT</name>
<keyword evidence="4 7" id="KW-0808">Transferase</keyword>
<dbReference type="EMBL" id="BJZO01000026">
    <property type="protein sequence ID" value="GEO81105.1"/>
    <property type="molecule type" value="Genomic_DNA"/>
</dbReference>
<dbReference type="InterPro" id="IPR012818">
    <property type="entry name" value="CbiE"/>
</dbReference>
<keyword evidence="2" id="KW-0169">Cobalamin biosynthesis</keyword>
<dbReference type="CDD" id="cd11644">
    <property type="entry name" value="Precorrin-6Y-MT"/>
    <property type="match status" value="1"/>
</dbReference>
<dbReference type="InterPro" id="IPR029063">
    <property type="entry name" value="SAM-dependent_MTases_sf"/>
</dbReference>
<protein>
    <submittedName>
        <fullName evidence="7">Precorrin-6Y C5,15-methyltransferase (Decarboxylating)</fullName>
    </submittedName>
</protein>
<dbReference type="UniPathway" id="UPA00148"/>
<dbReference type="CDD" id="cd02440">
    <property type="entry name" value="AdoMet_MTases"/>
    <property type="match status" value="1"/>
</dbReference>
<organism evidence="7 8">
    <name type="scientific">Pararhodospirillum oryzae</name>
    <dbReference type="NCBI Taxonomy" id="478448"/>
    <lineage>
        <taxon>Bacteria</taxon>
        <taxon>Pseudomonadati</taxon>
        <taxon>Pseudomonadota</taxon>
        <taxon>Alphaproteobacteria</taxon>
        <taxon>Rhodospirillales</taxon>
        <taxon>Rhodospirillaceae</taxon>
        <taxon>Pararhodospirillum</taxon>
    </lineage>
</organism>
<evidence type="ECO:0000256" key="4">
    <source>
        <dbReference type="ARBA" id="ARBA00022679"/>
    </source>
</evidence>
<dbReference type="NCBIfam" id="TIGR02469">
    <property type="entry name" value="CbiT"/>
    <property type="match status" value="1"/>
</dbReference>
<evidence type="ECO:0000313" key="8">
    <source>
        <dbReference type="Proteomes" id="UP000321567"/>
    </source>
</evidence>
<dbReference type="Pfam" id="PF01135">
    <property type="entry name" value="PCMT"/>
    <property type="match status" value="1"/>
</dbReference>
<dbReference type="GO" id="GO:0009236">
    <property type="term" value="P:cobalamin biosynthetic process"/>
    <property type="evidence" value="ECO:0007669"/>
    <property type="project" value="UniProtKB-UniPathway"/>
</dbReference>
<dbReference type="SUPFAM" id="SSF53335">
    <property type="entry name" value="S-adenosyl-L-methionine-dependent methyltransferases"/>
    <property type="match status" value="1"/>
</dbReference>
<keyword evidence="3 7" id="KW-0489">Methyltransferase</keyword>
<keyword evidence="8" id="KW-1185">Reference proteome</keyword>
<evidence type="ECO:0000259" key="6">
    <source>
        <dbReference type="Pfam" id="PF00590"/>
    </source>
</evidence>
<reference evidence="7 8" key="1">
    <citation type="submission" date="2019-07" db="EMBL/GenBank/DDBJ databases">
        <title>Whole genome shotgun sequence of Rhodospirillum oryzae NBRC 107573.</title>
        <authorList>
            <person name="Hosoyama A."/>
            <person name="Uohara A."/>
            <person name="Ohji S."/>
            <person name="Ichikawa N."/>
        </authorList>
    </citation>
    <scope>NUCLEOTIDE SEQUENCE [LARGE SCALE GENOMIC DNA]</scope>
    <source>
        <strain evidence="7 8">NBRC 107573</strain>
    </source>
</reference>
<comment type="caution">
    <text evidence="7">The sequence shown here is derived from an EMBL/GenBank/DDBJ whole genome shotgun (WGS) entry which is preliminary data.</text>
</comment>
<dbReference type="OrthoDB" id="9787825at2"/>
<dbReference type="Proteomes" id="UP000321567">
    <property type="component" value="Unassembled WGS sequence"/>
</dbReference>
<evidence type="ECO:0000256" key="2">
    <source>
        <dbReference type="ARBA" id="ARBA00022573"/>
    </source>
</evidence>
<gene>
    <name evidence="7" type="ORF">ROR02_12360</name>
</gene>
<dbReference type="InterPro" id="IPR050714">
    <property type="entry name" value="Cobalamin_biosynth_MTase"/>
</dbReference>
<comment type="pathway">
    <text evidence="1">Cofactor biosynthesis; adenosylcobalamin biosynthesis.</text>
</comment>
<keyword evidence="5" id="KW-0949">S-adenosyl-L-methionine</keyword>
<dbReference type="GO" id="GO:0008276">
    <property type="term" value="F:protein methyltransferase activity"/>
    <property type="evidence" value="ECO:0007669"/>
    <property type="project" value="InterPro"/>
</dbReference>
<evidence type="ECO:0000256" key="3">
    <source>
        <dbReference type="ARBA" id="ARBA00022603"/>
    </source>
</evidence>
<dbReference type="SUPFAM" id="SSF53790">
    <property type="entry name" value="Tetrapyrrole methylase"/>
    <property type="match status" value="1"/>
</dbReference>
<evidence type="ECO:0000256" key="5">
    <source>
        <dbReference type="ARBA" id="ARBA00022691"/>
    </source>
</evidence>
<evidence type="ECO:0000313" key="7">
    <source>
        <dbReference type="EMBL" id="GEO81105.1"/>
    </source>
</evidence>
<sequence length="407" mass="42169">MAAWLTVVGIGEDGLAGLGEAARAAVDDAEVLIGGERHLALVPPRAGQTREAWTTPFTEALARVVERRGQKVCLLASGDPMYYGVGATLGRLLAADEMRVFPAPSSLSLAAARLGWALQDVVPVTVHGRPLALVQPHLVAGARLMVLSENATTPARLAALLAERGFGSSTLHVLEHLGGPRERCLSGPAAGWAHAPGADLNLVAVEVTPDSGPGRVAGPGWSTLAGLPDGAFHHDGQITKQAVRAVTLGLLGPRPRERLWDVGAGCGSIAVEWMRAHPTCRAVAIEDRADRRAHIAINREALGVPGLEIVEGRAPTALAGLAPPDAVFIGGGLTGDGVFETCWQALRPGGRLVANAVTLQTEALLVDLHARVGGSLTRLSVAHAAPLGGFLGWRTAMPVTLFAATKP</sequence>
<dbReference type="InterPro" id="IPR014777">
    <property type="entry name" value="4pyrrole_Mease_sub1"/>
</dbReference>
<dbReference type="RefSeq" id="WP_147163146.1">
    <property type="nucleotide sequence ID" value="NZ_BJZO01000026.1"/>
</dbReference>
<dbReference type="GO" id="GO:0032259">
    <property type="term" value="P:methylation"/>
    <property type="evidence" value="ECO:0007669"/>
    <property type="project" value="UniProtKB-KW"/>
</dbReference>
<dbReference type="Pfam" id="PF00590">
    <property type="entry name" value="TP_methylase"/>
    <property type="match status" value="1"/>
</dbReference>
<dbReference type="PIRSF" id="PIRSF036428">
    <property type="entry name" value="CobL"/>
    <property type="match status" value="1"/>
</dbReference>
<dbReference type="PANTHER" id="PTHR43182:SF1">
    <property type="entry name" value="COBALT-PRECORRIN-7 C(5)-METHYLTRANSFERASE"/>
    <property type="match status" value="1"/>
</dbReference>
<accession>A0A512H6K2</accession>
<dbReference type="Gene3D" id="3.40.1010.10">
    <property type="entry name" value="Cobalt-precorrin-4 Transmethylase, Domain 1"/>
    <property type="match status" value="1"/>
</dbReference>
<evidence type="ECO:0000256" key="1">
    <source>
        <dbReference type="ARBA" id="ARBA00004953"/>
    </source>
</evidence>
<dbReference type="Gene3D" id="3.40.50.150">
    <property type="entry name" value="Vaccinia Virus protein VP39"/>
    <property type="match status" value="1"/>
</dbReference>
<dbReference type="InterPro" id="IPR035996">
    <property type="entry name" value="4pyrrol_Methylase_sf"/>
</dbReference>
<dbReference type="InterPro" id="IPR000878">
    <property type="entry name" value="4pyrrol_Mease"/>
</dbReference>
<dbReference type="NCBIfam" id="TIGR02467">
    <property type="entry name" value="CbiE"/>
    <property type="match status" value="1"/>
</dbReference>
<dbReference type="InterPro" id="IPR014008">
    <property type="entry name" value="Cbl_synth_MTase_CbiT"/>
</dbReference>
<dbReference type="AlphaFoldDB" id="A0A512H6K2"/>
<dbReference type="InterPro" id="IPR006365">
    <property type="entry name" value="Cbl_synth_CobL"/>
</dbReference>
<feature type="domain" description="Tetrapyrrole methylase" evidence="6">
    <location>
        <begin position="5"/>
        <end position="189"/>
    </location>
</feature>
<dbReference type="PANTHER" id="PTHR43182">
    <property type="entry name" value="COBALT-PRECORRIN-6B C(15)-METHYLTRANSFERASE (DECARBOXYLATING)"/>
    <property type="match status" value="1"/>
</dbReference>
<proteinExistence type="predicted"/>